<name>A0A8W8K1L6_MAGGI</name>
<dbReference type="EnsemblMetazoa" id="G22036.1">
    <property type="protein sequence ID" value="G22036.1:cds"/>
    <property type="gene ID" value="G22036"/>
</dbReference>
<dbReference type="EnsemblMetazoa" id="G22036.2">
    <property type="protein sequence ID" value="G22036.2:cds"/>
    <property type="gene ID" value="G22036"/>
</dbReference>
<organism evidence="1 2">
    <name type="scientific">Magallana gigas</name>
    <name type="common">Pacific oyster</name>
    <name type="synonym">Crassostrea gigas</name>
    <dbReference type="NCBI Taxonomy" id="29159"/>
    <lineage>
        <taxon>Eukaryota</taxon>
        <taxon>Metazoa</taxon>
        <taxon>Spiralia</taxon>
        <taxon>Lophotrochozoa</taxon>
        <taxon>Mollusca</taxon>
        <taxon>Bivalvia</taxon>
        <taxon>Autobranchia</taxon>
        <taxon>Pteriomorphia</taxon>
        <taxon>Ostreida</taxon>
        <taxon>Ostreoidea</taxon>
        <taxon>Ostreidae</taxon>
        <taxon>Magallana</taxon>
    </lineage>
</organism>
<protein>
    <submittedName>
        <fullName evidence="1">Uncharacterized protein</fullName>
    </submittedName>
</protein>
<dbReference type="OMA" id="YERCIME"/>
<sequence>MLKPTADLNVSGELWETKGRWKMETNLTDDLKVSLGTDESVTFTDGAGIRQVSLPRTDSKGHLPFCYRNDYAENISPKFNFNRQYSLPFQDTFKQKQDDTDFTLPKLFEQNSSEDLSKPPTVLLSKAEAIIDSNSPTQMDIKWSVENAKLGANILFDVEIMTGTEWEFLTEKRIPVIRIYKTDQSVSLCKVKWDLNRGDTVWHVRVRPRDSDTTYDWSSSIKIEIHGAKMDTNFNHNDKTGSILY</sequence>
<dbReference type="EnsemblMetazoa" id="G22036.3">
    <property type="protein sequence ID" value="G22036.3:cds"/>
    <property type="gene ID" value="G22036"/>
</dbReference>
<proteinExistence type="predicted"/>
<evidence type="ECO:0000313" key="2">
    <source>
        <dbReference type="Proteomes" id="UP000005408"/>
    </source>
</evidence>
<dbReference type="AlphaFoldDB" id="A0A8W8K1L6"/>
<reference evidence="1" key="1">
    <citation type="submission" date="2022-08" db="UniProtKB">
        <authorList>
            <consortium name="EnsemblMetazoa"/>
        </authorList>
    </citation>
    <scope>IDENTIFICATION</scope>
    <source>
        <strain evidence="1">05x7-T-G4-1.051#20</strain>
    </source>
</reference>
<dbReference type="OrthoDB" id="10369007at2759"/>
<accession>A0A8W8K1L6</accession>
<keyword evidence="2" id="KW-1185">Reference proteome</keyword>
<evidence type="ECO:0000313" key="1">
    <source>
        <dbReference type="EnsemblMetazoa" id="G22036.1:cds"/>
    </source>
</evidence>
<dbReference type="Proteomes" id="UP000005408">
    <property type="component" value="Unassembled WGS sequence"/>
</dbReference>